<dbReference type="InterPro" id="IPR004398">
    <property type="entry name" value="RNA_MeTrfase_RsmD"/>
</dbReference>
<evidence type="ECO:0000256" key="2">
    <source>
        <dbReference type="ARBA" id="ARBA00022679"/>
    </source>
</evidence>
<protein>
    <recommendedName>
        <fullName evidence="3">Ribosomal RNA small subunit methyltransferase D</fullName>
        <ecNumber evidence="3">2.1.1.171</ecNumber>
    </recommendedName>
</protein>
<dbReference type="Proteomes" id="UP000031631">
    <property type="component" value="Chromosome"/>
</dbReference>
<proteinExistence type="inferred from homology"/>
<dbReference type="Gene3D" id="3.40.50.150">
    <property type="entry name" value="Vaccinia Virus protein VP39"/>
    <property type="match status" value="1"/>
</dbReference>
<dbReference type="NCBIfam" id="TIGR00095">
    <property type="entry name" value="16S rRNA (guanine(966)-N(2))-methyltransferase RsmD"/>
    <property type="match status" value="1"/>
</dbReference>
<dbReference type="PANTHER" id="PTHR43542">
    <property type="entry name" value="METHYLTRANSFERASE"/>
    <property type="match status" value="1"/>
</dbReference>
<dbReference type="SUPFAM" id="SSF53335">
    <property type="entry name" value="S-adenosyl-L-methionine-dependent methyltransferases"/>
    <property type="match status" value="1"/>
</dbReference>
<accession>A0A7U6GJT1</accession>
<evidence type="ECO:0000256" key="3">
    <source>
        <dbReference type="PIRNR" id="PIRNR004553"/>
    </source>
</evidence>
<evidence type="ECO:0000256" key="1">
    <source>
        <dbReference type="ARBA" id="ARBA00022603"/>
    </source>
</evidence>
<comment type="function">
    <text evidence="3">Specifically methylates the guanine in position 966 of 16S rRNA in the assembled 30S particle.</text>
</comment>
<comment type="catalytic activity">
    <reaction evidence="3">
        <text>guanosine(966) in 16S rRNA + S-adenosyl-L-methionine = N(2)-methylguanosine(966) in 16S rRNA + S-adenosyl-L-homocysteine + H(+)</text>
        <dbReference type="Rhea" id="RHEA:23548"/>
        <dbReference type="Rhea" id="RHEA-COMP:10211"/>
        <dbReference type="Rhea" id="RHEA-COMP:10212"/>
        <dbReference type="ChEBI" id="CHEBI:15378"/>
        <dbReference type="ChEBI" id="CHEBI:57856"/>
        <dbReference type="ChEBI" id="CHEBI:59789"/>
        <dbReference type="ChEBI" id="CHEBI:74269"/>
        <dbReference type="ChEBI" id="CHEBI:74481"/>
        <dbReference type="EC" id="2.1.1.171"/>
    </reaction>
</comment>
<organism evidence="4 5">
    <name type="scientific">Thiolapillus brandeum</name>
    <dbReference type="NCBI Taxonomy" id="1076588"/>
    <lineage>
        <taxon>Bacteria</taxon>
        <taxon>Pseudomonadati</taxon>
        <taxon>Pseudomonadota</taxon>
        <taxon>Gammaproteobacteria</taxon>
        <taxon>Chromatiales</taxon>
        <taxon>Sedimenticolaceae</taxon>
        <taxon>Thiolapillus</taxon>
    </lineage>
</organism>
<dbReference type="KEGG" id="tbn:TBH_C2041"/>
<comment type="similarity">
    <text evidence="3">Belongs to the methyltransferase superfamily. RsmD family.</text>
</comment>
<dbReference type="PIRSF" id="PIRSF004553">
    <property type="entry name" value="CHP00095"/>
    <property type="match status" value="1"/>
</dbReference>
<keyword evidence="3" id="KW-0949">S-adenosyl-L-methionine</keyword>
<name>A0A7U6GJT1_9GAMM</name>
<dbReference type="AlphaFoldDB" id="A0A7U6GJT1"/>
<dbReference type="EMBL" id="AP012273">
    <property type="protein sequence ID" value="BAO44955.1"/>
    <property type="molecule type" value="Genomic_DNA"/>
</dbReference>
<reference evidence="4 5" key="1">
    <citation type="journal article" date="2014" name="PLoS ONE">
        <title>Physiological and genomic features of a novel sulfur-oxidizing gammaproteobacterium belonging to a previously uncultivated symbiotic lineage isolated from a hydrothermal vent.</title>
        <authorList>
            <person name="Nunoura T."/>
            <person name="Takaki Y."/>
            <person name="Kazama H."/>
            <person name="Kakuta J."/>
            <person name="Shimamura S."/>
            <person name="Makita H."/>
            <person name="Hirai M."/>
            <person name="Miyazaki M."/>
            <person name="Takai K."/>
        </authorList>
    </citation>
    <scope>NUCLEOTIDE SEQUENCE [LARGE SCALE GENOMIC DNA]</scope>
    <source>
        <strain evidence="4 5">Hiromi1</strain>
    </source>
</reference>
<dbReference type="GO" id="GO:0052913">
    <property type="term" value="F:16S rRNA (guanine(966)-N(2))-methyltransferase activity"/>
    <property type="evidence" value="ECO:0007669"/>
    <property type="project" value="UniProtKB-EC"/>
</dbReference>
<evidence type="ECO:0000313" key="4">
    <source>
        <dbReference type="EMBL" id="BAO44955.1"/>
    </source>
</evidence>
<keyword evidence="3" id="KW-0698">rRNA processing</keyword>
<dbReference type="OrthoDB" id="9803017at2"/>
<dbReference type="Pfam" id="PF03602">
    <property type="entry name" value="Cons_hypoth95"/>
    <property type="match status" value="1"/>
</dbReference>
<evidence type="ECO:0000313" key="5">
    <source>
        <dbReference type="Proteomes" id="UP000031631"/>
    </source>
</evidence>
<sequence length="192" mass="21847">MGGRSNSIRIIGGEFRGRRLSFANLPGLRPTADRLRETLFNWLQGQVEGAACLDLFAGSGALGLEALSRGADFVRLVDQSRVVVRQLQQNLKTLQQEPRGEVVAGDALRLLSRDADRSFDLVFLDPPFARDWLENACDLLEQNHWLKPRSWIYLEQDSHKDWPRTPPQWSLYREAGAGQAACRLFRRDIMQN</sequence>
<dbReference type="EC" id="2.1.1.171" evidence="3"/>
<dbReference type="CDD" id="cd02440">
    <property type="entry name" value="AdoMet_MTases"/>
    <property type="match status" value="1"/>
</dbReference>
<dbReference type="PANTHER" id="PTHR43542:SF1">
    <property type="entry name" value="METHYLTRANSFERASE"/>
    <property type="match status" value="1"/>
</dbReference>
<dbReference type="RefSeq" id="WP_041068214.1">
    <property type="nucleotide sequence ID" value="NZ_AP012273.1"/>
</dbReference>
<dbReference type="InterPro" id="IPR029063">
    <property type="entry name" value="SAM-dependent_MTases_sf"/>
</dbReference>
<keyword evidence="5" id="KW-1185">Reference proteome</keyword>
<keyword evidence="1 3" id="KW-0489">Methyltransferase</keyword>
<gene>
    <name evidence="4" type="ORF">TBH_C2041</name>
</gene>
<keyword evidence="2 3" id="KW-0808">Transferase</keyword>